<reference evidence="3" key="1">
    <citation type="journal article" date="2017" name="Biotechnol. Biofuels">
        <title>Evaluation of environmental bacterial communities as a factor affecting the growth of duckweed Lemna minor.</title>
        <authorList>
            <person name="Ishizawa H."/>
            <person name="Kuroda M."/>
            <person name="Morikawa M."/>
            <person name="Ike M."/>
        </authorList>
    </citation>
    <scope>NUCLEOTIDE SEQUENCE [LARGE SCALE GENOMIC DNA]</scope>
    <source>
        <strain evidence="3">M6</strain>
    </source>
</reference>
<dbReference type="Gene3D" id="3.40.1350.10">
    <property type="match status" value="1"/>
</dbReference>
<dbReference type="PANTHER" id="PTHR34039:SF1">
    <property type="entry name" value="UPF0102 PROTEIN YRAN"/>
    <property type="match status" value="1"/>
</dbReference>
<name>A0A3G9G7T9_9CAUL</name>
<dbReference type="Proteomes" id="UP000278756">
    <property type="component" value="Chromosome 1"/>
</dbReference>
<dbReference type="InterPro" id="IPR011335">
    <property type="entry name" value="Restrct_endonuc-II-like"/>
</dbReference>
<accession>A0A3G9G7T9</accession>
<reference evidence="3" key="2">
    <citation type="journal article" date="2017" name="Plant Physiol. Biochem.">
        <title>Differential oxidative and antioxidative response of duckweed Lemna minor toward plant growth promoting/inhibiting bacteria.</title>
        <authorList>
            <person name="Ishizawa H."/>
            <person name="Kuroda M."/>
            <person name="Morikawa M."/>
            <person name="Ike M."/>
        </authorList>
    </citation>
    <scope>NUCLEOTIDE SEQUENCE [LARGE SCALE GENOMIC DNA]</scope>
    <source>
        <strain evidence="3">M6</strain>
    </source>
</reference>
<evidence type="ECO:0000313" key="2">
    <source>
        <dbReference type="EMBL" id="BBF81253.1"/>
    </source>
</evidence>
<dbReference type="AlphaFoldDB" id="A0A3G9G7T9"/>
<dbReference type="RefSeq" id="WP_126422206.1">
    <property type="nucleotide sequence ID" value="NZ_AP018827.1"/>
</dbReference>
<dbReference type="InterPro" id="IPR011856">
    <property type="entry name" value="tRNA_endonuc-like_dom_sf"/>
</dbReference>
<dbReference type="GO" id="GO:0003676">
    <property type="term" value="F:nucleic acid binding"/>
    <property type="evidence" value="ECO:0007669"/>
    <property type="project" value="InterPro"/>
</dbReference>
<gene>
    <name evidence="2" type="ORF">EM6_1850</name>
</gene>
<dbReference type="EMBL" id="AP018827">
    <property type="protein sequence ID" value="BBF81253.1"/>
    <property type="molecule type" value="Genomic_DNA"/>
</dbReference>
<dbReference type="GO" id="GO:0016787">
    <property type="term" value="F:hydrolase activity"/>
    <property type="evidence" value="ECO:0007669"/>
    <property type="project" value="UniProtKB-KW"/>
</dbReference>
<dbReference type="EC" id="3.1.-.-" evidence="2"/>
<dbReference type="InterPro" id="IPR003509">
    <property type="entry name" value="UPF0102_YraN-like"/>
</dbReference>
<evidence type="ECO:0000313" key="3">
    <source>
        <dbReference type="Proteomes" id="UP000278756"/>
    </source>
</evidence>
<dbReference type="OrthoDB" id="9812968at2"/>
<sequence>MKRPNAHKVERGQKAHKRGHLSEYIALVHLLLTGHRILGFRLKTPEGEIDILALRGQRLAVIEVKQRRTVMEALTAVSPTQKYRLWQAGHQLQARRPQLAKLSLHVDLYVVTPRGVRYVRDAFADGI</sequence>
<keyword evidence="2" id="KW-0255">Endonuclease</keyword>
<evidence type="ECO:0000256" key="1">
    <source>
        <dbReference type="ARBA" id="ARBA00006738"/>
    </source>
</evidence>
<protein>
    <submittedName>
        <fullName evidence="2">Endonuclease</fullName>
        <ecNumber evidence="2">3.1.-.-</ecNumber>
    </submittedName>
</protein>
<keyword evidence="2" id="KW-0378">Hydrolase</keyword>
<keyword evidence="2" id="KW-0540">Nuclease</keyword>
<proteinExistence type="inferred from homology"/>
<dbReference type="SUPFAM" id="SSF52980">
    <property type="entry name" value="Restriction endonuclease-like"/>
    <property type="match status" value="1"/>
</dbReference>
<organism evidence="2 3">
    <name type="scientific">Asticcacaulis excentricus</name>
    <dbReference type="NCBI Taxonomy" id="78587"/>
    <lineage>
        <taxon>Bacteria</taxon>
        <taxon>Pseudomonadati</taxon>
        <taxon>Pseudomonadota</taxon>
        <taxon>Alphaproteobacteria</taxon>
        <taxon>Caulobacterales</taxon>
        <taxon>Caulobacteraceae</taxon>
        <taxon>Asticcacaulis</taxon>
    </lineage>
</organism>
<dbReference type="GO" id="GO:0004519">
    <property type="term" value="F:endonuclease activity"/>
    <property type="evidence" value="ECO:0007669"/>
    <property type="project" value="UniProtKB-KW"/>
</dbReference>
<dbReference type="PANTHER" id="PTHR34039">
    <property type="entry name" value="UPF0102 PROTEIN YRAN"/>
    <property type="match status" value="1"/>
</dbReference>
<comment type="similarity">
    <text evidence="1">Belongs to the UPF0102 family.</text>
</comment>
<dbReference type="Pfam" id="PF02021">
    <property type="entry name" value="UPF0102"/>
    <property type="match status" value="1"/>
</dbReference>